<proteinExistence type="predicted"/>
<dbReference type="Proteomes" id="UP000321306">
    <property type="component" value="Unassembled WGS sequence"/>
</dbReference>
<reference evidence="1 2" key="1">
    <citation type="submission" date="2019-07" db="EMBL/GenBank/DDBJ databases">
        <title>Whole genome shotgun sequence of Deinococcus cellulosilyticus NBRC 106333.</title>
        <authorList>
            <person name="Hosoyama A."/>
            <person name="Uohara A."/>
            <person name="Ohji S."/>
            <person name="Ichikawa N."/>
        </authorList>
    </citation>
    <scope>NUCLEOTIDE SEQUENCE [LARGE SCALE GENOMIC DNA]</scope>
    <source>
        <strain evidence="1 2">NBRC 106333</strain>
    </source>
</reference>
<dbReference type="EMBL" id="BJXB01000009">
    <property type="protein sequence ID" value="GEM46668.1"/>
    <property type="molecule type" value="Genomic_DNA"/>
</dbReference>
<sequence>MLRVLSLMTLVLVSCSTTPPVQVPLDRGVFASSERALYELNLHTGEATLQGFFDVGPVQDIALLKDTGELYGVTLNGLYRIDPGTAETVRVDVEGFVPVNSLTQTLSGDLLAARGRNVFRISLDRLVMQKVTTLQTQKSVSGDLIQHQGRMLVTLGAPEEDDTLAVIRPGGQVTELGSTGFRDVSGLTEVEGQLYGVTRLGEWISLDPVTGKGQWIHDVPFPGSGLQ</sequence>
<evidence type="ECO:0000313" key="1">
    <source>
        <dbReference type="EMBL" id="GEM46668.1"/>
    </source>
</evidence>
<name>A0A511N2H7_DEIC1</name>
<dbReference type="PROSITE" id="PS51257">
    <property type="entry name" value="PROKAR_LIPOPROTEIN"/>
    <property type="match status" value="1"/>
</dbReference>
<evidence type="ECO:0000313" key="2">
    <source>
        <dbReference type="Proteomes" id="UP000321306"/>
    </source>
</evidence>
<organism evidence="1 2">
    <name type="scientific">Deinococcus cellulosilyticus (strain DSM 18568 / NBRC 106333 / KACC 11606 / 5516J-15)</name>
    <dbReference type="NCBI Taxonomy" id="1223518"/>
    <lineage>
        <taxon>Bacteria</taxon>
        <taxon>Thermotogati</taxon>
        <taxon>Deinococcota</taxon>
        <taxon>Deinococci</taxon>
        <taxon>Deinococcales</taxon>
        <taxon>Deinococcaceae</taxon>
        <taxon>Deinococcus</taxon>
    </lineage>
</organism>
<comment type="caution">
    <text evidence="1">The sequence shown here is derived from an EMBL/GenBank/DDBJ whole genome shotgun (WGS) entry which is preliminary data.</text>
</comment>
<protein>
    <recommendedName>
        <fullName evidence="3">Lipoprotein</fullName>
    </recommendedName>
</protein>
<keyword evidence="2" id="KW-1185">Reference proteome</keyword>
<gene>
    <name evidence="1" type="ORF">DC3_23030</name>
</gene>
<dbReference type="AlphaFoldDB" id="A0A511N2H7"/>
<accession>A0A511N2H7</accession>
<evidence type="ECO:0008006" key="3">
    <source>
        <dbReference type="Google" id="ProtNLM"/>
    </source>
</evidence>
<dbReference type="SUPFAM" id="SSF63829">
    <property type="entry name" value="Calcium-dependent phosphotriesterase"/>
    <property type="match status" value="1"/>
</dbReference>